<sequence>MKELKQFCTRLVLNYKATVESFIFSRT</sequence>
<accession>A0A0A8YMW7</accession>
<reference evidence="1" key="2">
    <citation type="journal article" date="2015" name="Data Brief">
        <title>Shoot transcriptome of the giant reed, Arundo donax.</title>
        <authorList>
            <person name="Barrero R.A."/>
            <person name="Guerrero F.D."/>
            <person name="Moolhuijzen P."/>
            <person name="Goolsby J.A."/>
            <person name="Tidwell J."/>
            <person name="Bellgard S.E."/>
            <person name="Bellgard M.I."/>
        </authorList>
    </citation>
    <scope>NUCLEOTIDE SEQUENCE</scope>
    <source>
        <tissue evidence="1">Shoot tissue taken approximately 20 cm above the soil surface</tissue>
    </source>
</reference>
<name>A0A0A8YMW7_ARUDO</name>
<proteinExistence type="predicted"/>
<dbReference type="EMBL" id="GBRH01270927">
    <property type="protein sequence ID" value="JAD26968.1"/>
    <property type="molecule type" value="Transcribed_RNA"/>
</dbReference>
<organism evidence="1">
    <name type="scientific">Arundo donax</name>
    <name type="common">Giant reed</name>
    <name type="synonym">Donax arundinaceus</name>
    <dbReference type="NCBI Taxonomy" id="35708"/>
    <lineage>
        <taxon>Eukaryota</taxon>
        <taxon>Viridiplantae</taxon>
        <taxon>Streptophyta</taxon>
        <taxon>Embryophyta</taxon>
        <taxon>Tracheophyta</taxon>
        <taxon>Spermatophyta</taxon>
        <taxon>Magnoliopsida</taxon>
        <taxon>Liliopsida</taxon>
        <taxon>Poales</taxon>
        <taxon>Poaceae</taxon>
        <taxon>PACMAD clade</taxon>
        <taxon>Arundinoideae</taxon>
        <taxon>Arundineae</taxon>
        <taxon>Arundo</taxon>
    </lineage>
</organism>
<reference evidence="1" key="1">
    <citation type="submission" date="2014-09" db="EMBL/GenBank/DDBJ databases">
        <authorList>
            <person name="Magalhaes I.L.F."/>
            <person name="Oliveira U."/>
            <person name="Santos F.R."/>
            <person name="Vidigal T.H.D.A."/>
            <person name="Brescovit A.D."/>
            <person name="Santos A.J."/>
        </authorList>
    </citation>
    <scope>NUCLEOTIDE SEQUENCE</scope>
    <source>
        <tissue evidence="1">Shoot tissue taken approximately 20 cm above the soil surface</tissue>
    </source>
</reference>
<protein>
    <submittedName>
        <fullName evidence="1">Uncharacterized protein</fullName>
    </submittedName>
</protein>
<dbReference type="AlphaFoldDB" id="A0A0A8YMW7"/>
<evidence type="ECO:0000313" key="1">
    <source>
        <dbReference type="EMBL" id="JAD26968.1"/>
    </source>
</evidence>